<protein>
    <recommendedName>
        <fullName evidence="1">DUF4371 domain-containing protein</fullName>
    </recommendedName>
</protein>
<sequence length="249" mass="28977">MCAFLNHVGQDLCSPHNNIEKSCQDLLIQPQNTDKVINAQILDKKEGNCLRVKTSIDVVRWLTLQGCAFRGHDETSNSRNQGIFLELVTLLASYNDKVSKVILDNALRHAKYTSHMIQNEVLHILANKVRHKIHEDIGDPKFCIIIDEACDESKREQMAIVLRYVVKERFIKKRLFDLVHILDIVVITLKEEIYVFLSRHCLMFKIFEVKDMMVLTTFGVNGMVCKHCFEMIVHMHIMFIAWLIDSNWH</sequence>
<proteinExistence type="predicted"/>
<dbReference type="AlphaFoldDB" id="A0A9D3UY17"/>
<keyword evidence="3" id="KW-1185">Reference proteome</keyword>
<dbReference type="OrthoDB" id="1000824at2759"/>
<feature type="domain" description="DUF4371" evidence="1">
    <location>
        <begin position="6"/>
        <end position="205"/>
    </location>
</feature>
<comment type="caution">
    <text evidence="2">The sequence shown here is derived from an EMBL/GenBank/DDBJ whole genome shotgun (WGS) entry which is preliminary data.</text>
</comment>
<evidence type="ECO:0000259" key="1">
    <source>
        <dbReference type="Pfam" id="PF14291"/>
    </source>
</evidence>
<gene>
    <name evidence="2" type="ORF">J1N35_029051</name>
</gene>
<reference evidence="2 3" key="1">
    <citation type="journal article" date="2021" name="Plant Biotechnol. J.">
        <title>Multi-omics assisted identification of the key and species-specific regulatory components of drought-tolerant mechanisms in Gossypium stocksii.</title>
        <authorList>
            <person name="Yu D."/>
            <person name="Ke L."/>
            <person name="Zhang D."/>
            <person name="Wu Y."/>
            <person name="Sun Y."/>
            <person name="Mei J."/>
            <person name="Sun J."/>
            <person name="Sun Y."/>
        </authorList>
    </citation>
    <scope>NUCLEOTIDE SEQUENCE [LARGE SCALE GENOMIC DNA]</scope>
    <source>
        <strain evidence="3">cv. E1</strain>
        <tissue evidence="2">Leaf</tissue>
    </source>
</reference>
<evidence type="ECO:0000313" key="2">
    <source>
        <dbReference type="EMBL" id="KAH1064064.1"/>
    </source>
</evidence>
<name>A0A9D3UY17_9ROSI</name>
<organism evidence="2 3">
    <name type="scientific">Gossypium stocksii</name>
    <dbReference type="NCBI Taxonomy" id="47602"/>
    <lineage>
        <taxon>Eukaryota</taxon>
        <taxon>Viridiplantae</taxon>
        <taxon>Streptophyta</taxon>
        <taxon>Embryophyta</taxon>
        <taxon>Tracheophyta</taxon>
        <taxon>Spermatophyta</taxon>
        <taxon>Magnoliopsida</taxon>
        <taxon>eudicotyledons</taxon>
        <taxon>Gunneridae</taxon>
        <taxon>Pentapetalae</taxon>
        <taxon>rosids</taxon>
        <taxon>malvids</taxon>
        <taxon>Malvales</taxon>
        <taxon>Malvaceae</taxon>
        <taxon>Malvoideae</taxon>
        <taxon>Gossypium</taxon>
    </lineage>
</organism>
<accession>A0A9D3UY17</accession>
<dbReference type="EMBL" id="JAIQCV010000009">
    <property type="protein sequence ID" value="KAH1064064.1"/>
    <property type="molecule type" value="Genomic_DNA"/>
</dbReference>
<dbReference type="PANTHER" id="PTHR45749:SF37">
    <property type="entry name" value="OS05G0311600 PROTEIN"/>
    <property type="match status" value="1"/>
</dbReference>
<dbReference type="Pfam" id="PF14291">
    <property type="entry name" value="DUF4371"/>
    <property type="match status" value="1"/>
</dbReference>
<dbReference type="PANTHER" id="PTHR45749">
    <property type="match status" value="1"/>
</dbReference>
<evidence type="ECO:0000313" key="3">
    <source>
        <dbReference type="Proteomes" id="UP000828251"/>
    </source>
</evidence>
<dbReference type="Proteomes" id="UP000828251">
    <property type="component" value="Unassembled WGS sequence"/>
</dbReference>
<dbReference type="InterPro" id="IPR025398">
    <property type="entry name" value="DUF4371"/>
</dbReference>